<dbReference type="InterPro" id="IPR013216">
    <property type="entry name" value="Methyltransf_11"/>
</dbReference>
<evidence type="ECO:0000259" key="1">
    <source>
        <dbReference type="Pfam" id="PF08241"/>
    </source>
</evidence>
<accession>A0A2G4F300</accession>
<proteinExistence type="predicted"/>
<evidence type="ECO:0000313" key="2">
    <source>
        <dbReference type="EMBL" id="PHX56141.1"/>
    </source>
</evidence>
<dbReference type="Proteomes" id="UP000226442">
    <property type="component" value="Unassembled WGS sequence"/>
</dbReference>
<name>A0A2G4F300_9CYAN</name>
<dbReference type="GO" id="GO:0008757">
    <property type="term" value="F:S-adenosylmethionine-dependent methyltransferase activity"/>
    <property type="evidence" value="ECO:0007669"/>
    <property type="project" value="InterPro"/>
</dbReference>
<dbReference type="SUPFAM" id="SSF53335">
    <property type="entry name" value="S-adenosyl-L-methionine-dependent methyltransferases"/>
    <property type="match status" value="1"/>
</dbReference>
<dbReference type="CDD" id="cd02440">
    <property type="entry name" value="AdoMet_MTases"/>
    <property type="match status" value="1"/>
</dbReference>
<protein>
    <submittedName>
        <fullName evidence="2">Class I SAM-dependent methyltransferase</fullName>
    </submittedName>
</protein>
<dbReference type="EMBL" id="NXIB02000030">
    <property type="protein sequence ID" value="PHX56141.1"/>
    <property type="molecule type" value="Genomic_DNA"/>
</dbReference>
<dbReference type="Pfam" id="PF08241">
    <property type="entry name" value="Methyltransf_11"/>
    <property type="match status" value="1"/>
</dbReference>
<reference evidence="2" key="1">
    <citation type="submission" date="2017-10" db="EMBL/GenBank/DDBJ databases">
        <title>Draft genome sequence of the planktic cyanobacteria Tychonema bourrellyi isolated from alpine lentic freshwater.</title>
        <authorList>
            <person name="Tett A."/>
            <person name="Armanini F."/>
            <person name="Asnicar F."/>
            <person name="Boscaini A."/>
            <person name="Pasolli E."/>
            <person name="Zolfo M."/>
            <person name="Donati C."/>
            <person name="Salmaso N."/>
            <person name="Segata N."/>
        </authorList>
    </citation>
    <scope>NUCLEOTIDE SEQUENCE</scope>
    <source>
        <strain evidence="2">FEM_GT703</strain>
    </source>
</reference>
<comment type="caution">
    <text evidence="2">The sequence shown here is derived from an EMBL/GenBank/DDBJ whole genome shotgun (WGS) entry which is preliminary data.</text>
</comment>
<dbReference type="AlphaFoldDB" id="A0A2G4F300"/>
<evidence type="ECO:0000313" key="3">
    <source>
        <dbReference type="Proteomes" id="UP000226442"/>
    </source>
</evidence>
<dbReference type="GO" id="GO:0032259">
    <property type="term" value="P:methylation"/>
    <property type="evidence" value="ECO:0007669"/>
    <property type="project" value="UniProtKB-KW"/>
</dbReference>
<dbReference type="InterPro" id="IPR029063">
    <property type="entry name" value="SAM-dependent_MTases_sf"/>
</dbReference>
<dbReference type="RefSeq" id="WP_096830491.1">
    <property type="nucleotide sequence ID" value="NZ_NXIB02000030.1"/>
</dbReference>
<sequence length="280" mass="31842">MATIEDFRQLSDSDWLTLLIQSVKGQTVQGLDFPKFPQDTIQTNFVGSCGERALKEAYLFYDFLKREALKSGVSIKKNSTILDFGTGWGRFLRFFWKDVSEKGLNGVDVDPVMIDLCRTLGVPGNLQTIQPLGFLPYEDSSIDVILAYSVFTHLPENVHLNWMQEFKRVVRPGGIVAMTIEPRRFLEFVAELKNKTPENNWHAALQKFSDYAEQAIPLYDSGQLVYLPTGGGAFREPSVYGDAVCPISFLEKNWMPEFSIRSHIDDPKQFWQAAVLLQRS</sequence>
<organism evidence="2 3">
    <name type="scientific">Tychonema bourrellyi FEM_GT703</name>
    <dbReference type="NCBI Taxonomy" id="2040638"/>
    <lineage>
        <taxon>Bacteria</taxon>
        <taxon>Bacillati</taxon>
        <taxon>Cyanobacteriota</taxon>
        <taxon>Cyanophyceae</taxon>
        <taxon>Oscillatoriophycideae</taxon>
        <taxon>Oscillatoriales</taxon>
        <taxon>Microcoleaceae</taxon>
        <taxon>Tychonema</taxon>
    </lineage>
</organism>
<feature type="domain" description="Methyltransferase type 11" evidence="1">
    <location>
        <begin position="82"/>
        <end position="177"/>
    </location>
</feature>
<dbReference type="OrthoDB" id="7209311at2"/>
<keyword evidence="2" id="KW-0489">Methyltransferase</keyword>
<gene>
    <name evidence="2" type="ORF">CP500_007100</name>
</gene>
<keyword evidence="2" id="KW-0808">Transferase</keyword>
<dbReference type="PANTHER" id="PTHR43591">
    <property type="entry name" value="METHYLTRANSFERASE"/>
    <property type="match status" value="1"/>
</dbReference>
<keyword evidence="3" id="KW-1185">Reference proteome</keyword>
<dbReference type="Gene3D" id="3.40.50.150">
    <property type="entry name" value="Vaccinia Virus protein VP39"/>
    <property type="match status" value="1"/>
</dbReference>